<reference evidence="2 3" key="1">
    <citation type="submission" date="2019-05" db="EMBL/GenBank/DDBJ databases">
        <title>Chryseobacterium sp. isolated from King George Island, maritime Antarctica.</title>
        <authorList>
            <person name="Peng X."/>
        </authorList>
    </citation>
    <scope>NUCLEOTIDE SEQUENCE [LARGE SCALE GENOMIC DNA]</scope>
    <source>
        <strain evidence="2 3">7-3A</strain>
    </source>
</reference>
<evidence type="ECO:0000313" key="3">
    <source>
        <dbReference type="Proteomes" id="UP000594195"/>
    </source>
</evidence>
<dbReference type="EMBL" id="CP040442">
    <property type="protein sequence ID" value="QOW11440.1"/>
    <property type="molecule type" value="Genomic_DNA"/>
</dbReference>
<accession>A0A7M2YBH4</accession>
<dbReference type="Pfam" id="PF06961">
    <property type="entry name" value="DUF1294"/>
    <property type="match status" value="1"/>
</dbReference>
<gene>
    <name evidence="2" type="ORF">Q73A0000_14235</name>
</gene>
<organism evidence="2 3">
    <name type="scientific">Kaistella flava</name>
    <name type="common">ex Peng et al. 2021</name>
    <dbReference type="NCBI Taxonomy" id="2038776"/>
    <lineage>
        <taxon>Bacteria</taxon>
        <taxon>Pseudomonadati</taxon>
        <taxon>Bacteroidota</taxon>
        <taxon>Flavobacteriia</taxon>
        <taxon>Flavobacteriales</taxon>
        <taxon>Weeksellaceae</taxon>
        <taxon>Chryseobacterium group</taxon>
        <taxon>Kaistella</taxon>
    </lineage>
</organism>
<keyword evidence="1" id="KW-0812">Transmembrane</keyword>
<feature type="transmembrane region" description="Helical" evidence="1">
    <location>
        <begin position="66"/>
        <end position="86"/>
    </location>
</feature>
<dbReference type="InterPro" id="IPR010718">
    <property type="entry name" value="DUF1294"/>
</dbReference>
<keyword evidence="3" id="KW-1185">Reference proteome</keyword>
<proteinExistence type="predicted"/>
<keyword evidence="1" id="KW-0472">Membrane</keyword>
<evidence type="ECO:0000256" key="1">
    <source>
        <dbReference type="SAM" id="Phobius"/>
    </source>
</evidence>
<feature type="transmembrane region" description="Helical" evidence="1">
    <location>
        <begin position="6"/>
        <end position="27"/>
    </location>
</feature>
<dbReference type="KEGG" id="kfa:Q73A0000_14235"/>
<feature type="transmembrane region" description="Helical" evidence="1">
    <location>
        <begin position="39"/>
        <end position="60"/>
    </location>
</feature>
<evidence type="ECO:0000313" key="2">
    <source>
        <dbReference type="EMBL" id="QOW11440.1"/>
    </source>
</evidence>
<sequence length="90" mass="10328">MNPFQQAYLLTLSIGSFIYFAVDKIKAKKHQKRVPENSLLLLTLFGGTIGSVLGMIIFNHKTAKKSFIIKMLVVILIQILILYLIYNYHQ</sequence>
<keyword evidence="1" id="KW-1133">Transmembrane helix</keyword>
<dbReference type="AlphaFoldDB" id="A0A7M2YBH4"/>
<dbReference type="Proteomes" id="UP000594195">
    <property type="component" value="Chromosome"/>
</dbReference>
<name>A0A7M2YBH4_9FLAO</name>
<dbReference type="RefSeq" id="WP_193811620.1">
    <property type="nucleotide sequence ID" value="NZ_CP040442.1"/>
</dbReference>
<protein>
    <submittedName>
        <fullName evidence="2">DUF1294 domain-containing protein</fullName>
    </submittedName>
</protein>